<evidence type="ECO:0000256" key="2">
    <source>
        <dbReference type="ARBA" id="ARBA00012282"/>
    </source>
</evidence>
<dbReference type="InterPro" id="IPR001633">
    <property type="entry name" value="EAL_dom"/>
</dbReference>
<evidence type="ECO:0000313" key="12">
    <source>
        <dbReference type="EMBL" id="MBB3930318.1"/>
    </source>
</evidence>
<keyword evidence="8 10" id="KW-0472">Membrane</keyword>
<dbReference type="InterPro" id="IPR024744">
    <property type="entry name" value="CSS-motif_dom"/>
</dbReference>
<dbReference type="Proteomes" id="UP000553963">
    <property type="component" value="Unassembled WGS sequence"/>
</dbReference>
<evidence type="ECO:0000256" key="9">
    <source>
        <dbReference type="ARBA" id="ARBA00034290"/>
    </source>
</evidence>
<evidence type="ECO:0000259" key="11">
    <source>
        <dbReference type="PROSITE" id="PS50883"/>
    </source>
</evidence>
<protein>
    <recommendedName>
        <fullName evidence="2">cyclic-guanylate-specific phosphodiesterase</fullName>
        <ecNumber evidence="2">3.1.4.52</ecNumber>
    </recommendedName>
</protein>
<dbReference type="GO" id="GO:0005886">
    <property type="term" value="C:plasma membrane"/>
    <property type="evidence" value="ECO:0007669"/>
    <property type="project" value="UniProtKB-SubCell"/>
</dbReference>
<dbReference type="SUPFAM" id="SSF141868">
    <property type="entry name" value="EAL domain-like"/>
    <property type="match status" value="1"/>
</dbReference>
<name>A0A840ALU4_9HYPH</name>
<feature type="domain" description="EAL" evidence="11">
    <location>
        <begin position="260"/>
        <end position="511"/>
    </location>
</feature>
<evidence type="ECO:0000256" key="6">
    <source>
        <dbReference type="ARBA" id="ARBA00022801"/>
    </source>
</evidence>
<dbReference type="GO" id="GO:0071111">
    <property type="term" value="F:cyclic-guanylate-specific phosphodiesterase activity"/>
    <property type="evidence" value="ECO:0007669"/>
    <property type="project" value="UniProtKB-EC"/>
</dbReference>
<keyword evidence="6" id="KW-0378">Hydrolase</keyword>
<evidence type="ECO:0000256" key="5">
    <source>
        <dbReference type="ARBA" id="ARBA00022692"/>
    </source>
</evidence>
<dbReference type="PANTHER" id="PTHR33121:SF81">
    <property type="entry name" value="CYCLIC DI-GMP PHOSPHODIESTERASE PDEB-RELATED"/>
    <property type="match status" value="1"/>
</dbReference>
<accession>A0A840ALU4</accession>
<dbReference type="Gene3D" id="3.20.20.450">
    <property type="entry name" value="EAL domain"/>
    <property type="match status" value="1"/>
</dbReference>
<dbReference type="CDD" id="cd01948">
    <property type="entry name" value="EAL"/>
    <property type="match status" value="1"/>
</dbReference>
<dbReference type="AlphaFoldDB" id="A0A840ALU4"/>
<comment type="catalytic activity">
    <reaction evidence="9">
        <text>3',3'-c-di-GMP + H2O = 5'-phosphoguanylyl(3'-&gt;5')guanosine + H(+)</text>
        <dbReference type="Rhea" id="RHEA:24902"/>
        <dbReference type="ChEBI" id="CHEBI:15377"/>
        <dbReference type="ChEBI" id="CHEBI:15378"/>
        <dbReference type="ChEBI" id="CHEBI:58754"/>
        <dbReference type="ChEBI" id="CHEBI:58805"/>
        <dbReference type="EC" id="3.1.4.52"/>
    </reaction>
</comment>
<keyword evidence="3" id="KW-1003">Cell membrane</keyword>
<dbReference type="EMBL" id="JACIDS010000002">
    <property type="protein sequence ID" value="MBB3930318.1"/>
    <property type="molecule type" value="Genomic_DNA"/>
</dbReference>
<dbReference type="Pfam" id="PF12792">
    <property type="entry name" value="CSS-motif"/>
    <property type="match status" value="1"/>
</dbReference>
<comment type="subcellular location">
    <subcellularLocation>
        <location evidence="1">Cell membrane</location>
        <topology evidence="1">Multi-pass membrane protein</topology>
    </subcellularLocation>
</comment>
<feature type="transmembrane region" description="Helical" evidence="10">
    <location>
        <begin position="7"/>
        <end position="28"/>
    </location>
</feature>
<dbReference type="SMART" id="SM00052">
    <property type="entry name" value="EAL"/>
    <property type="match status" value="1"/>
</dbReference>
<keyword evidence="13" id="KW-1185">Reference proteome</keyword>
<keyword evidence="7 10" id="KW-1133">Transmembrane helix</keyword>
<evidence type="ECO:0000256" key="3">
    <source>
        <dbReference type="ARBA" id="ARBA00022475"/>
    </source>
</evidence>
<keyword evidence="4" id="KW-0973">c-di-GMP</keyword>
<gene>
    <name evidence="12" type="ORF">GGR25_001357</name>
</gene>
<reference evidence="12 13" key="1">
    <citation type="submission" date="2020-08" db="EMBL/GenBank/DDBJ databases">
        <title>Genomic Encyclopedia of Type Strains, Phase IV (KMG-IV): sequencing the most valuable type-strain genomes for metagenomic binning, comparative biology and taxonomic classification.</title>
        <authorList>
            <person name="Goeker M."/>
        </authorList>
    </citation>
    <scope>NUCLEOTIDE SEQUENCE [LARGE SCALE GENOMIC DNA]</scope>
    <source>
        <strain evidence="12 13">DSM 25966</strain>
    </source>
</reference>
<feature type="transmembrane region" description="Helical" evidence="10">
    <location>
        <begin position="232"/>
        <end position="254"/>
    </location>
</feature>
<dbReference type="RefSeq" id="WP_183397987.1">
    <property type="nucleotide sequence ID" value="NZ_JACIDS010000002.1"/>
</dbReference>
<keyword evidence="5 10" id="KW-0812">Transmembrane</keyword>
<comment type="caution">
    <text evidence="12">The sequence shown here is derived from an EMBL/GenBank/DDBJ whole genome shotgun (WGS) entry which is preliminary data.</text>
</comment>
<dbReference type="InterPro" id="IPR050706">
    <property type="entry name" value="Cyclic-di-GMP_PDE-like"/>
</dbReference>
<dbReference type="InterPro" id="IPR035919">
    <property type="entry name" value="EAL_sf"/>
</dbReference>
<proteinExistence type="predicted"/>
<dbReference type="Pfam" id="PF00563">
    <property type="entry name" value="EAL"/>
    <property type="match status" value="1"/>
</dbReference>
<sequence length="523" mass="57853">MGRSRSLWLLAAGTGGLIVLAVGFMFLVNSAESTARIDLAATMASPASEARDFFQSLEQIHQIADAPCSPAFVEKLRGIVFSSLLVDDAAYQRDGKTLCSGLGMPFDQLQLPARPDFVAGNGWWVWSRVSFGARSAQTVTVIDTGTFLLILRPRDDGAWPQRPDELLSWLRIGEHGRTEVVFGTDIGLTDAQLHAARTRWTQAGIVVPACLPIGWDCYTLLVPWREIAEQHWPLLAACAASGAAGGLLLVWLAFRWMRWRYSPGRQIRLALDHNEFVLRYQPIYDAATGRYIAAEALLRWPQPDGSTIAPDRFIPVAEEAGLIGAVTRNVLRLMSQDLGAWLVQQRDFSIEINVSPEDLDDPLFYGALDEFVVGKGILPRQISLEITERRLIEANAGDCTRRLRALGYQVLIDDFGTGYANLDNLDALSLDGVKIDRSFTVHLGDGSARSRITQAMIELARRLDLDLIAEGVETVPQMHNLLYQNVTHMQGFLFAQAVSANELQTLRPPAIVAIRQMQMSGWA</sequence>
<organism evidence="12 13">
    <name type="scientific">Kaistia hirudinis</name>
    <dbReference type="NCBI Taxonomy" id="1293440"/>
    <lineage>
        <taxon>Bacteria</taxon>
        <taxon>Pseudomonadati</taxon>
        <taxon>Pseudomonadota</taxon>
        <taxon>Alphaproteobacteria</taxon>
        <taxon>Hyphomicrobiales</taxon>
        <taxon>Kaistiaceae</taxon>
        <taxon>Kaistia</taxon>
    </lineage>
</organism>
<evidence type="ECO:0000256" key="7">
    <source>
        <dbReference type="ARBA" id="ARBA00022989"/>
    </source>
</evidence>
<evidence type="ECO:0000313" key="13">
    <source>
        <dbReference type="Proteomes" id="UP000553963"/>
    </source>
</evidence>
<evidence type="ECO:0000256" key="4">
    <source>
        <dbReference type="ARBA" id="ARBA00022636"/>
    </source>
</evidence>
<dbReference type="PROSITE" id="PS50883">
    <property type="entry name" value="EAL"/>
    <property type="match status" value="1"/>
</dbReference>
<dbReference type="EC" id="3.1.4.52" evidence="2"/>
<evidence type="ECO:0000256" key="8">
    <source>
        <dbReference type="ARBA" id="ARBA00023136"/>
    </source>
</evidence>
<dbReference type="PANTHER" id="PTHR33121">
    <property type="entry name" value="CYCLIC DI-GMP PHOSPHODIESTERASE PDEF"/>
    <property type="match status" value="1"/>
</dbReference>
<evidence type="ECO:0000256" key="1">
    <source>
        <dbReference type="ARBA" id="ARBA00004651"/>
    </source>
</evidence>
<evidence type="ECO:0000256" key="10">
    <source>
        <dbReference type="SAM" id="Phobius"/>
    </source>
</evidence>